<dbReference type="RefSeq" id="WP_338396919.1">
    <property type="nucleotide sequence ID" value="NZ_AP025292.1"/>
</dbReference>
<protein>
    <submittedName>
        <fullName evidence="2">Uncharacterized protein</fullName>
    </submittedName>
</protein>
<feature type="transmembrane region" description="Helical" evidence="1">
    <location>
        <begin position="6"/>
        <end position="28"/>
    </location>
</feature>
<evidence type="ECO:0000256" key="1">
    <source>
        <dbReference type="SAM" id="Phobius"/>
    </source>
</evidence>
<proteinExistence type="predicted"/>
<name>A0ABM7VFC9_9BACT</name>
<keyword evidence="1" id="KW-0472">Membrane</keyword>
<dbReference type="Proteomes" id="UP001354989">
    <property type="component" value="Chromosome"/>
</dbReference>
<organism evidence="2 3">
    <name type="scientific">Persicobacter psychrovividus</name>
    <dbReference type="NCBI Taxonomy" id="387638"/>
    <lineage>
        <taxon>Bacteria</taxon>
        <taxon>Pseudomonadati</taxon>
        <taxon>Bacteroidota</taxon>
        <taxon>Cytophagia</taxon>
        <taxon>Cytophagales</taxon>
        <taxon>Persicobacteraceae</taxon>
        <taxon>Persicobacter</taxon>
    </lineage>
</organism>
<keyword evidence="1" id="KW-0812">Transmembrane</keyword>
<feature type="transmembrane region" description="Helical" evidence="1">
    <location>
        <begin position="40"/>
        <end position="58"/>
    </location>
</feature>
<evidence type="ECO:0000313" key="2">
    <source>
        <dbReference type="EMBL" id="BDC99633.1"/>
    </source>
</evidence>
<keyword evidence="1" id="KW-1133">Transmembrane helix</keyword>
<feature type="transmembrane region" description="Helical" evidence="1">
    <location>
        <begin position="78"/>
        <end position="99"/>
    </location>
</feature>
<accession>A0ABM7VFC9</accession>
<dbReference type="EMBL" id="AP025292">
    <property type="protein sequence ID" value="BDC99633.1"/>
    <property type="molecule type" value="Genomic_DNA"/>
</dbReference>
<keyword evidence="3" id="KW-1185">Reference proteome</keyword>
<evidence type="ECO:0000313" key="3">
    <source>
        <dbReference type="Proteomes" id="UP001354989"/>
    </source>
</evidence>
<reference evidence="2 3" key="1">
    <citation type="submission" date="2021-12" db="EMBL/GenBank/DDBJ databases">
        <title>Genome sequencing of bacteria with rrn-lacking chromosome and rrn-plasmid.</title>
        <authorList>
            <person name="Anda M."/>
            <person name="Iwasaki W."/>
        </authorList>
    </citation>
    <scope>NUCLEOTIDE SEQUENCE [LARGE SCALE GENOMIC DNA]</scope>
    <source>
        <strain evidence="2 3">NBRC 101262</strain>
    </source>
</reference>
<gene>
    <name evidence="2" type="ORF">PEPS_19140</name>
</gene>
<sequence>MEIVDIALYIGYALTGLATVLAIVLPLLKALDNPKGLMKSLVGVLVVAGIFGVGFALAGSEVTAAYAKFDVTPFISQMVGASLITAYVFMVGAFVLAIFTEFAKAFK</sequence>